<dbReference type="PROSITE" id="PS51820">
    <property type="entry name" value="PA14"/>
    <property type="match status" value="1"/>
</dbReference>
<organism evidence="3 4">
    <name type="scientific">Plesiocystis pacifica SIR-1</name>
    <dbReference type="NCBI Taxonomy" id="391625"/>
    <lineage>
        <taxon>Bacteria</taxon>
        <taxon>Pseudomonadati</taxon>
        <taxon>Myxococcota</taxon>
        <taxon>Polyangia</taxon>
        <taxon>Nannocystales</taxon>
        <taxon>Nannocystaceae</taxon>
        <taxon>Plesiocystis</taxon>
    </lineage>
</organism>
<gene>
    <name evidence="3" type="ORF">PPSIR1_04343</name>
</gene>
<dbReference type="InterPro" id="IPR011658">
    <property type="entry name" value="PA14_dom"/>
</dbReference>
<feature type="domain" description="PA14" evidence="2">
    <location>
        <begin position="85"/>
        <end position="239"/>
    </location>
</feature>
<feature type="compositionally biased region" description="Polar residues" evidence="1">
    <location>
        <begin position="38"/>
        <end position="52"/>
    </location>
</feature>
<dbReference type="EMBL" id="ABCS01000057">
    <property type="protein sequence ID" value="EDM76807.1"/>
    <property type="molecule type" value="Genomic_DNA"/>
</dbReference>
<keyword evidence="4" id="KW-1185">Reference proteome</keyword>
<feature type="compositionally biased region" description="Polar residues" evidence="1">
    <location>
        <begin position="13"/>
        <end position="23"/>
    </location>
</feature>
<dbReference type="AlphaFoldDB" id="A6GB98"/>
<evidence type="ECO:0000259" key="2">
    <source>
        <dbReference type="PROSITE" id="PS51820"/>
    </source>
</evidence>
<evidence type="ECO:0000256" key="1">
    <source>
        <dbReference type="SAM" id="MobiDB-lite"/>
    </source>
</evidence>
<sequence length="250" mass="26061">MAAVAAFALTGCFKNTSDDSQNPDGVAADGAEDGSGQGDAQTESRARGTTTAVAGGKPARARTTTVQTKKPPRAVPSEPVEPQDDGPNGLMAEAFPASAFGAEALDAMPDFSSATATERFTVPNLDFDEVSFEDGFPGLTVAKENYALRFTGSFNVVEEAEYELCLHSDDGSQLLLEDTLLVDNDGVHDAPVEACELVFLAPGEYSIQINYFQASGPSLALHFAWAMNGGDKAIVPTDVLFKPATDAAGG</sequence>
<keyword evidence="3" id="KW-0645">Protease</keyword>
<accession>A6GB98</accession>
<evidence type="ECO:0000313" key="4">
    <source>
        <dbReference type="Proteomes" id="UP000005801"/>
    </source>
</evidence>
<dbReference type="SUPFAM" id="SSF56988">
    <property type="entry name" value="Anthrax protective antigen"/>
    <property type="match status" value="1"/>
</dbReference>
<dbReference type="GO" id="GO:0006508">
    <property type="term" value="P:proteolysis"/>
    <property type="evidence" value="ECO:0007669"/>
    <property type="project" value="UniProtKB-KW"/>
</dbReference>
<dbReference type="eggNOG" id="COG2885">
    <property type="taxonomic scope" value="Bacteria"/>
</dbReference>
<dbReference type="SMART" id="SM00758">
    <property type="entry name" value="PA14"/>
    <property type="match status" value="1"/>
</dbReference>
<comment type="caution">
    <text evidence="3">The sequence shown here is derived from an EMBL/GenBank/DDBJ whole genome shotgun (WGS) entry which is preliminary data.</text>
</comment>
<dbReference type="InterPro" id="IPR037524">
    <property type="entry name" value="PA14/GLEYA"/>
</dbReference>
<dbReference type="Proteomes" id="UP000005801">
    <property type="component" value="Unassembled WGS sequence"/>
</dbReference>
<feature type="region of interest" description="Disordered" evidence="1">
    <location>
        <begin position="11"/>
        <end position="92"/>
    </location>
</feature>
<proteinExistence type="predicted"/>
<dbReference type="Pfam" id="PF07691">
    <property type="entry name" value="PA14"/>
    <property type="match status" value="1"/>
</dbReference>
<protein>
    <submittedName>
        <fullName evidence="3">Serine protease</fullName>
    </submittedName>
</protein>
<reference evidence="3 4" key="1">
    <citation type="submission" date="2007-06" db="EMBL/GenBank/DDBJ databases">
        <authorList>
            <person name="Shimkets L."/>
            <person name="Ferriera S."/>
            <person name="Johnson J."/>
            <person name="Kravitz S."/>
            <person name="Beeson K."/>
            <person name="Sutton G."/>
            <person name="Rogers Y.-H."/>
            <person name="Friedman R."/>
            <person name="Frazier M."/>
            <person name="Venter J.C."/>
        </authorList>
    </citation>
    <scope>NUCLEOTIDE SEQUENCE [LARGE SCALE GENOMIC DNA]</scope>
    <source>
        <strain evidence="3 4">SIR-1</strain>
    </source>
</reference>
<keyword evidence="3" id="KW-0378">Hydrolase</keyword>
<name>A6GB98_9BACT</name>
<evidence type="ECO:0000313" key="3">
    <source>
        <dbReference type="EMBL" id="EDM76807.1"/>
    </source>
</evidence>
<dbReference type="STRING" id="391625.PPSIR1_04343"/>
<dbReference type="Gene3D" id="3.90.182.10">
    <property type="entry name" value="Toxin - Anthrax Protective Antigen,domain 1"/>
    <property type="match status" value="1"/>
</dbReference>
<dbReference type="GO" id="GO:0008233">
    <property type="term" value="F:peptidase activity"/>
    <property type="evidence" value="ECO:0007669"/>
    <property type="project" value="UniProtKB-KW"/>
</dbReference>